<feature type="compositionally biased region" description="Acidic residues" evidence="1">
    <location>
        <begin position="148"/>
        <end position="157"/>
    </location>
</feature>
<feature type="region of interest" description="Disordered" evidence="1">
    <location>
        <begin position="1"/>
        <end position="33"/>
    </location>
</feature>
<protein>
    <submittedName>
        <fullName evidence="3">Integrase</fullName>
    </submittedName>
</protein>
<dbReference type="WBParaSite" id="HCON_00007990-00001">
    <property type="protein sequence ID" value="HCON_00007990-00001"/>
    <property type="gene ID" value="HCON_00007990"/>
</dbReference>
<accession>A0A7I4XT91</accession>
<reference evidence="3" key="1">
    <citation type="submission" date="2020-12" db="UniProtKB">
        <authorList>
            <consortium name="WormBaseParasite"/>
        </authorList>
    </citation>
    <scope>IDENTIFICATION</scope>
    <source>
        <strain evidence="3">MHco3</strain>
    </source>
</reference>
<organism evidence="2 3">
    <name type="scientific">Haemonchus contortus</name>
    <name type="common">Barber pole worm</name>
    <dbReference type="NCBI Taxonomy" id="6289"/>
    <lineage>
        <taxon>Eukaryota</taxon>
        <taxon>Metazoa</taxon>
        <taxon>Ecdysozoa</taxon>
        <taxon>Nematoda</taxon>
        <taxon>Chromadorea</taxon>
        <taxon>Rhabditida</taxon>
        <taxon>Rhabditina</taxon>
        <taxon>Rhabditomorpha</taxon>
        <taxon>Strongyloidea</taxon>
        <taxon>Trichostrongylidae</taxon>
        <taxon>Haemonchus</taxon>
    </lineage>
</organism>
<dbReference type="Proteomes" id="UP000025227">
    <property type="component" value="Unplaced"/>
</dbReference>
<sequence>MGEVPRRSLGQVDQAEPGNLELGSISETGFKTDNNPQIVEVAESRSEIRPQHKIKTRDAVDYAKKSKTRWVEHVVRNSDNHWTRTVTGRIPRDVKRTPGRPPPRWSDFFAKALNERNAFPVSLERARSTGLLWLATGTNGYDTGPCPEEIDDQRDGR</sequence>
<dbReference type="AlphaFoldDB" id="A0A7I4XT91"/>
<keyword evidence="2" id="KW-1185">Reference proteome</keyword>
<evidence type="ECO:0000313" key="2">
    <source>
        <dbReference type="Proteomes" id="UP000025227"/>
    </source>
</evidence>
<name>A0A7I4XT91_HAECO</name>
<evidence type="ECO:0000313" key="3">
    <source>
        <dbReference type="WBParaSite" id="HCON_00007990-00001"/>
    </source>
</evidence>
<evidence type="ECO:0000256" key="1">
    <source>
        <dbReference type="SAM" id="MobiDB-lite"/>
    </source>
</evidence>
<proteinExistence type="predicted"/>
<feature type="region of interest" description="Disordered" evidence="1">
    <location>
        <begin position="136"/>
        <end position="157"/>
    </location>
</feature>